<evidence type="ECO:0000313" key="1">
    <source>
        <dbReference type="EMBL" id="TDW66811.1"/>
    </source>
</evidence>
<organism evidence="1 2">
    <name type="scientific">Kribbella pratensis</name>
    <dbReference type="NCBI Taxonomy" id="2512112"/>
    <lineage>
        <taxon>Bacteria</taxon>
        <taxon>Bacillati</taxon>
        <taxon>Actinomycetota</taxon>
        <taxon>Actinomycetes</taxon>
        <taxon>Propionibacteriales</taxon>
        <taxon>Kribbellaceae</taxon>
        <taxon>Kribbella</taxon>
    </lineage>
</organism>
<sequence length="101" mass="10797">MPVVEGYAETARAARYVEQLSSHFGHEPGGMKVLASEPGQLVVDLGGATWSLRADPAGLTLRVESADASLLTRLSARVAERVEQIGRRDGLTVHWQPATSS</sequence>
<dbReference type="Gene3D" id="3.30.310.50">
    <property type="entry name" value="Alpha-D-phosphohexomutase, C-terminal domain"/>
    <property type="match status" value="1"/>
</dbReference>
<dbReference type="Pfam" id="PF09981">
    <property type="entry name" value="DUF2218"/>
    <property type="match status" value="1"/>
</dbReference>
<accession>A0A4R8BY44</accession>
<dbReference type="EMBL" id="SODP01000003">
    <property type="protein sequence ID" value="TDW66811.1"/>
    <property type="molecule type" value="Genomic_DNA"/>
</dbReference>
<dbReference type="InterPro" id="IPR014543">
    <property type="entry name" value="UCP028291"/>
</dbReference>
<name>A0A4R8BY44_9ACTN</name>
<evidence type="ECO:0008006" key="3">
    <source>
        <dbReference type="Google" id="ProtNLM"/>
    </source>
</evidence>
<keyword evidence="2" id="KW-1185">Reference proteome</keyword>
<dbReference type="Proteomes" id="UP000295146">
    <property type="component" value="Unassembled WGS sequence"/>
</dbReference>
<protein>
    <recommendedName>
        <fullName evidence="3">DUF2218 domain-containing protein</fullName>
    </recommendedName>
</protein>
<reference evidence="1 2" key="1">
    <citation type="submission" date="2019-03" db="EMBL/GenBank/DDBJ databases">
        <title>Genomic Encyclopedia of Type Strains, Phase III (KMG-III): the genomes of soil and plant-associated and newly described type strains.</title>
        <authorList>
            <person name="Whitman W."/>
        </authorList>
    </citation>
    <scope>NUCLEOTIDE SEQUENCE [LARGE SCALE GENOMIC DNA]</scope>
    <source>
        <strain evidence="1 2">VKM Ac-2573</strain>
    </source>
</reference>
<comment type="caution">
    <text evidence="1">The sequence shown here is derived from an EMBL/GenBank/DDBJ whole genome shotgun (WGS) entry which is preliminary data.</text>
</comment>
<dbReference type="OrthoDB" id="9806511at2"/>
<gene>
    <name evidence="1" type="ORF">EV653_6843</name>
</gene>
<evidence type="ECO:0000313" key="2">
    <source>
        <dbReference type="Proteomes" id="UP000295146"/>
    </source>
</evidence>
<dbReference type="AlphaFoldDB" id="A0A4R8BY44"/>
<dbReference type="RefSeq" id="WP_134109030.1">
    <property type="nucleotide sequence ID" value="NZ_SODP01000003.1"/>
</dbReference>
<proteinExistence type="predicted"/>